<dbReference type="Proteomes" id="UP000516260">
    <property type="component" value="Chromosome 8"/>
</dbReference>
<evidence type="ECO:0000313" key="2">
    <source>
        <dbReference type="Proteomes" id="UP000516260"/>
    </source>
</evidence>
<sequence length="125" mass="13870">MWGSTAWLLIGENYFGSETATLYLHVTSQLESIHLSAPLVALRNKEVNLTAVLWPNQVGTVTYIWWIANNTEPVITLEGSLPCTFSREGISTVTVQVSAGNTILQDRKNIVVHEYFRSASASLFI</sequence>
<accession>A0A4Z2AZM0</accession>
<dbReference type="AlphaFoldDB" id="A0A4Z2AZM0"/>
<dbReference type="GO" id="GO:0005794">
    <property type="term" value="C:Golgi apparatus"/>
    <property type="evidence" value="ECO:0007669"/>
    <property type="project" value="TreeGrafter"/>
</dbReference>
<dbReference type="InterPro" id="IPR050310">
    <property type="entry name" value="VPS10-sortilin"/>
</dbReference>
<dbReference type="PANTHER" id="PTHR12106">
    <property type="entry name" value="SORTILIN RELATED"/>
    <property type="match status" value="1"/>
</dbReference>
<dbReference type="SUPFAM" id="SSF49299">
    <property type="entry name" value="PKD domain"/>
    <property type="match status" value="1"/>
</dbReference>
<comment type="caution">
    <text evidence="1">The sequence shown here is derived from an EMBL/GenBank/DDBJ whole genome shotgun (WGS) entry which is preliminary data.</text>
</comment>
<keyword evidence="2" id="KW-1185">Reference proteome</keyword>
<dbReference type="PANTHER" id="PTHR12106:SF8">
    <property type="entry name" value="VPS10 DOMAIN-CONTAINING RECEPTOR SORCS1"/>
    <property type="match status" value="1"/>
</dbReference>
<name>A0A4Z2AZM0_9TELE</name>
<reference evidence="1 2" key="1">
    <citation type="submission" date="2019-04" db="EMBL/GenBank/DDBJ databases">
        <title>The sequence and de novo assembly of Takifugu bimaculatus genome using PacBio and Hi-C technologies.</title>
        <authorList>
            <person name="Xu P."/>
            <person name="Liu B."/>
            <person name="Zhou Z."/>
        </authorList>
    </citation>
    <scope>NUCLEOTIDE SEQUENCE [LARGE SCALE GENOMIC DNA]</scope>
    <source>
        <strain evidence="1">TB-2018</strain>
        <tissue evidence="1">Muscle</tissue>
    </source>
</reference>
<protein>
    <submittedName>
        <fullName evidence="1">Uncharacterized protein</fullName>
    </submittedName>
</protein>
<dbReference type="GO" id="GO:0006892">
    <property type="term" value="P:post-Golgi vesicle-mediated transport"/>
    <property type="evidence" value="ECO:0007669"/>
    <property type="project" value="TreeGrafter"/>
</dbReference>
<dbReference type="InterPro" id="IPR035986">
    <property type="entry name" value="PKD_dom_sf"/>
</dbReference>
<evidence type="ECO:0000313" key="1">
    <source>
        <dbReference type="EMBL" id="TNM85573.1"/>
    </source>
</evidence>
<gene>
    <name evidence="1" type="ORF">fugu_007844</name>
</gene>
<dbReference type="GO" id="GO:0016020">
    <property type="term" value="C:membrane"/>
    <property type="evidence" value="ECO:0007669"/>
    <property type="project" value="TreeGrafter"/>
</dbReference>
<dbReference type="EMBL" id="SWLE01000021">
    <property type="protein sequence ID" value="TNM85573.1"/>
    <property type="molecule type" value="Genomic_DNA"/>
</dbReference>
<organism evidence="1 2">
    <name type="scientific">Takifugu bimaculatus</name>
    <dbReference type="NCBI Taxonomy" id="433685"/>
    <lineage>
        <taxon>Eukaryota</taxon>
        <taxon>Metazoa</taxon>
        <taxon>Chordata</taxon>
        <taxon>Craniata</taxon>
        <taxon>Vertebrata</taxon>
        <taxon>Euteleostomi</taxon>
        <taxon>Actinopterygii</taxon>
        <taxon>Neopterygii</taxon>
        <taxon>Teleostei</taxon>
        <taxon>Neoteleostei</taxon>
        <taxon>Acanthomorphata</taxon>
        <taxon>Eupercaria</taxon>
        <taxon>Tetraodontiformes</taxon>
        <taxon>Tetradontoidea</taxon>
        <taxon>Tetraodontidae</taxon>
        <taxon>Takifugu</taxon>
    </lineage>
</organism>
<proteinExistence type="predicted"/>